<dbReference type="EMBL" id="JAZHXJ010000322">
    <property type="protein sequence ID" value="KAL1864637.1"/>
    <property type="molecule type" value="Genomic_DNA"/>
</dbReference>
<accession>A0ABR3WMC5</accession>
<dbReference type="Proteomes" id="UP001586593">
    <property type="component" value="Unassembled WGS sequence"/>
</dbReference>
<feature type="region of interest" description="Disordered" evidence="1">
    <location>
        <begin position="22"/>
        <end position="49"/>
    </location>
</feature>
<reference evidence="2 3" key="1">
    <citation type="journal article" date="2024" name="Commun. Biol.">
        <title>Comparative genomic analysis of thermophilic fungi reveals convergent evolutionary adaptations and gene losses.</title>
        <authorList>
            <person name="Steindorff A.S."/>
            <person name="Aguilar-Pontes M.V."/>
            <person name="Robinson A.J."/>
            <person name="Andreopoulos B."/>
            <person name="LaButti K."/>
            <person name="Kuo A."/>
            <person name="Mondo S."/>
            <person name="Riley R."/>
            <person name="Otillar R."/>
            <person name="Haridas S."/>
            <person name="Lipzen A."/>
            <person name="Grimwood J."/>
            <person name="Schmutz J."/>
            <person name="Clum A."/>
            <person name="Reid I.D."/>
            <person name="Moisan M.C."/>
            <person name="Butler G."/>
            <person name="Nguyen T.T.M."/>
            <person name="Dewar K."/>
            <person name="Conant G."/>
            <person name="Drula E."/>
            <person name="Henrissat B."/>
            <person name="Hansel C."/>
            <person name="Singer S."/>
            <person name="Hutchinson M.I."/>
            <person name="de Vries R.P."/>
            <person name="Natvig D.O."/>
            <person name="Powell A.J."/>
            <person name="Tsang A."/>
            <person name="Grigoriev I.V."/>
        </authorList>
    </citation>
    <scope>NUCLEOTIDE SEQUENCE [LARGE SCALE GENOMIC DNA]</scope>
    <source>
        <strain evidence="2 3">ATCC 24622</strain>
    </source>
</reference>
<proteinExistence type="predicted"/>
<comment type="caution">
    <text evidence="2">The sequence shown here is derived from an EMBL/GenBank/DDBJ whole genome shotgun (WGS) entry which is preliminary data.</text>
</comment>
<keyword evidence="3" id="KW-1185">Reference proteome</keyword>
<name>A0ABR3WMC5_9PEZI</name>
<protein>
    <submittedName>
        <fullName evidence="2">Uncharacterized protein</fullName>
    </submittedName>
</protein>
<gene>
    <name evidence="2" type="ORF">VTK73DRAFT_5765</name>
</gene>
<sequence>MDEMADHARLAAPYCSGLIKKDSSRSNISQPGKRCRRRDGATKTVSKKHRRTYGGAFLERVLPSQEKGKADLSIRPGTAQSNRDLPCFHHHMLRHVVFRFYFPGSRQMSDVGSLDQNGLGLHAGRIHVIGQSVQFVNKRGCPSVNTFPVASLTDII</sequence>
<evidence type="ECO:0000313" key="2">
    <source>
        <dbReference type="EMBL" id="KAL1864637.1"/>
    </source>
</evidence>
<evidence type="ECO:0000256" key="1">
    <source>
        <dbReference type="SAM" id="MobiDB-lite"/>
    </source>
</evidence>
<evidence type="ECO:0000313" key="3">
    <source>
        <dbReference type="Proteomes" id="UP001586593"/>
    </source>
</evidence>
<organism evidence="2 3">
    <name type="scientific">Phialemonium thermophilum</name>
    <dbReference type="NCBI Taxonomy" id="223376"/>
    <lineage>
        <taxon>Eukaryota</taxon>
        <taxon>Fungi</taxon>
        <taxon>Dikarya</taxon>
        <taxon>Ascomycota</taxon>
        <taxon>Pezizomycotina</taxon>
        <taxon>Sordariomycetes</taxon>
        <taxon>Sordariomycetidae</taxon>
        <taxon>Cephalothecales</taxon>
        <taxon>Cephalothecaceae</taxon>
        <taxon>Phialemonium</taxon>
    </lineage>
</organism>